<evidence type="ECO:0000313" key="2">
    <source>
        <dbReference type="Proteomes" id="UP000595814"/>
    </source>
</evidence>
<reference evidence="1 2" key="1">
    <citation type="journal article" date="2022" name="Int. J. Syst. Evol. Microbiol.">
        <title>Miniphocaeibacter halophilus sp. nov., an ammonium-tolerant acetate-producing bacterium isolated from a biogas system.</title>
        <authorList>
            <person name="Schnurer A."/>
            <person name="Singh A."/>
            <person name="Bi S."/>
            <person name="Qiao W."/>
            <person name="Westerholm M."/>
        </authorList>
    </citation>
    <scope>NUCLEOTIDE SEQUENCE [LARGE SCALE GENOMIC DNA]</scope>
    <source>
        <strain evidence="1 2">AMB_01</strain>
    </source>
</reference>
<proteinExistence type="predicted"/>
<dbReference type="Proteomes" id="UP000595814">
    <property type="component" value="Chromosome"/>
</dbReference>
<accession>A0AC61N198</accession>
<protein>
    <submittedName>
        <fullName evidence="1">Pirin family protein</fullName>
    </submittedName>
</protein>
<organism evidence="1 2">
    <name type="scientific">Miniphocaeibacter halophilus</name>
    <dbReference type="NCBI Taxonomy" id="2931922"/>
    <lineage>
        <taxon>Bacteria</taxon>
        <taxon>Bacillati</taxon>
        <taxon>Bacillota</taxon>
        <taxon>Tissierellia</taxon>
        <taxon>Tissierellales</taxon>
        <taxon>Peptoniphilaceae</taxon>
        <taxon>Miniphocaeibacter</taxon>
    </lineage>
</organism>
<sequence>MKILQRGEFSRRLEVQSPFILAAYHDDRYPKGNGSLGPIEDNTGKWSMYYGKNVPGFPKHPHRGFETVTYVERGVVDHSDGLGSNGRYANGDVQWMTAGKGLQHCEMFPLFNTDRDNPLDLFQIWLNLDSKNKMVEPDYKMLWAEEIPVIEKKDTNNKNIKIVLVAGSEDNIDALKPTKNSWAYEPENHVGIKFITLESGAEYSLQKKTNTLNRAIYFYFGNEITLDDVSFSEREYAFVKGNETLTITNTGKEEAKILLLEGEPIKEPVVAYGPFVMNTREEIKQAYLDYENTEFGGWPFYDDEVVHSINTKRYAKYSDGIIEYPKEK</sequence>
<dbReference type="EMBL" id="CP066744">
    <property type="protein sequence ID" value="QQK08941.1"/>
    <property type="molecule type" value="Genomic_DNA"/>
</dbReference>
<keyword evidence="2" id="KW-1185">Reference proteome</keyword>
<evidence type="ECO:0000313" key="1">
    <source>
        <dbReference type="EMBL" id="QQK08941.1"/>
    </source>
</evidence>
<gene>
    <name evidence="1" type="ORF">JFY71_05235</name>
</gene>
<name>A0AC61N198_9FIRM</name>